<sequence>MNIGIELYSGLSSLSQQSYLLLTDVPEMIIVFNTNYQLQYSPSYTDTIHGTYEVQDFNYCKSFANAMQALLGQNYNFFLLRVLSTTVGFYCNGDGKFKIFDSHGRDSYGLPHPQGTCVLLEVNTLNELINSFQGLFQNPNVLFELKGVHINEKTICQLTPSKQIMQMLKLQPFIFTCYDVVPHLFITFVFPLSNITLDRITDHANKFYKEKLSGNNHPLTINNFPRTLHMKQISILPLIWRSKEYYGVHLLVANYCSRS</sequence>
<protein>
    <submittedName>
        <fullName evidence="1">Uncharacterized protein</fullName>
    </submittedName>
</protein>
<proteinExistence type="predicted"/>
<dbReference type="EMBL" id="RCHS01003809">
    <property type="protein sequence ID" value="RMX39560.1"/>
    <property type="molecule type" value="Genomic_DNA"/>
</dbReference>
<evidence type="ECO:0000313" key="2">
    <source>
        <dbReference type="Proteomes" id="UP000275408"/>
    </source>
</evidence>
<gene>
    <name evidence="1" type="ORF">pdam_00006107</name>
</gene>
<reference evidence="1 2" key="1">
    <citation type="journal article" date="2018" name="Sci. Rep.">
        <title>Comparative analysis of the Pocillopora damicornis genome highlights role of immune system in coral evolution.</title>
        <authorList>
            <person name="Cunning R."/>
            <person name="Bay R.A."/>
            <person name="Gillette P."/>
            <person name="Baker A.C."/>
            <person name="Traylor-Knowles N."/>
        </authorList>
    </citation>
    <scope>NUCLEOTIDE SEQUENCE [LARGE SCALE GENOMIC DNA]</scope>
    <source>
        <strain evidence="1">RSMAS</strain>
        <tissue evidence="1">Whole animal</tissue>
    </source>
</reference>
<organism evidence="1 2">
    <name type="scientific">Pocillopora damicornis</name>
    <name type="common">Cauliflower coral</name>
    <name type="synonym">Millepora damicornis</name>
    <dbReference type="NCBI Taxonomy" id="46731"/>
    <lineage>
        <taxon>Eukaryota</taxon>
        <taxon>Metazoa</taxon>
        <taxon>Cnidaria</taxon>
        <taxon>Anthozoa</taxon>
        <taxon>Hexacorallia</taxon>
        <taxon>Scleractinia</taxon>
        <taxon>Astrocoeniina</taxon>
        <taxon>Pocilloporidae</taxon>
        <taxon>Pocillopora</taxon>
    </lineage>
</organism>
<dbReference type="Proteomes" id="UP000275408">
    <property type="component" value="Unassembled WGS sequence"/>
</dbReference>
<accession>A0A3M6TDU1</accession>
<name>A0A3M6TDU1_POCDA</name>
<dbReference type="AlphaFoldDB" id="A0A3M6TDU1"/>
<keyword evidence="2" id="KW-1185">Reference proteome</keyword>
<evidence type="ECO:0000313" key="1">
    <source>
        <dbReference type="EMBL" id="RMX39560.1"/>
    </source>
</evidence>
<comment type="caution">
    <text evidence="1">The sequence shown here is derived from an EMBL/GenBank/DDBJ whole genome shotgun (WGS) entry which is preliminary data.</text>
</comment>
<dbReference type="Gene3D" id="3.90.70.120">
    <property type="match status" value="1"/>
</dbReference>